<reference evidence="3" key="2">
    <citation type="submission" date="2022-06" db="UniProtKB">
        <authorList>
            <consortium name="EnsemblMetazoa"/>
        </authorList>
    </citation>
    <scope>IDENTIFICATION</scope>
</reference>
<dbReference type="EMBL" id="CMVM020000152">
    <property type="status" value="NOT_ANNOTATED_CDS"/>
    <property type="molecule type" value="Genomic_DNA"/>
</dbReference>
<evidence type="ECO:0000313" key="4">
    <source>
        <dbReference type="Proteomes" id="UP000024404"/>
    </source>
</evidence>
<feature type="region of interest" description="Disordered" evidence="1">
    <location>
        <begin position="183"/>
        <end position="209"/>
    </location>
</feature>
<keyword evidence="4" id="KW-1185">Reference proteome</keyword>
<feature type="compositionally biased region" description="Basic and acidic residues" evidence="1">
    <location>
        <begin position="27"/>
        <end position="41"/>
    </location>
</feature>
<reference evidence="4" key="1">
    <citation type="submission" date="2013-10" db="EMBL/GenBank/DDBJ databases">
        <title>Genome sequencing of Onchocerca volvulus.</title>
        <authorList>
            <person name="Cotton J."/>
            <person name="Tsai J."/>
            <person name="Stanley E."/>
            <person name="Tracey A."/>
            <person name="Holroyd N."/>
            <person name="Lustigman S."/>
            <person name="Berriman M."/>
        </authorList>
    </citation>
    <scope>NUCLEOTIDE SEQUENCE</scope>
</reference>
<evidence type="ECO:0000256" key="2">
    <source>
        <dbReference type="SAM" id="SignalP"/>
    </source>
</evidence>
<organism evidence="3 4">
    <name type="scientific">Onchocerca volvulus</name>
    <dbReference type="NCBI Taxonomy" id="6282"/>
    <lineage>
        <taxon>Eukaryota</taxon>
        <taxon>Metazoa</taxon>
        <taxon>Ecdysozoa</taxon>
        <taxon>Nematoda</taxon>
        <taxon>Chromadorea</taxon>
        <taxon>Rhabditida</taxon>
        <taxon>Spirurina</taxon>
        <taxon>Spiruromorpha</taxon>
        <taxon>Filarioidea</taxon>
        <taxon>Onchocercidae</taxon>
        <taxon>Onchocerca</taxon>
    </lineage>
</organism>
<dbReference type="AlphaFoldDB" id="A0A8R1TVG5"/>
<accession>A0A8R1TVG5</accession>
<feature type="compositionally biased region" description="Basic residues" evidence="1">
    <location>
        <begin position="199"/>
        <end position="209"/>
    </location>
</feature>
<feature type="signal peptide" evidence="2">
    <location>
        <begin position="1"/>
        <end position="17"/>
    </location>
</feature>
<feature type="compositionally biased region" description="Basic and acidic residues" evidence="1">
    <location>
        <begin position="183"/>
        <end position="198"/>
    </location>
</feature>
<name>A0A8R1TVG5_ONCVO</name>
<dbReference type="EnsemblMetazoa" id="OVOC5270.1">
    <property type="protein sequence ID" value="OVOC5270.1"/>
    <property type="gene ID" value="WBGene00242079"/>
</dbReference>
<feature type="region of interest" description="Disordered" evidence="1">
    <location>
        <begin position="25"/>
        <end position="54"/>
    </location>
</feature>
<sequence length="209" mass="23951">MIQSVSIIIVWILAVEAERIVLNSGSDADKGNSTAEEKWNSEIDNDDGFANENFQDNDIYKDRITEWKGNCNDKERLISNNESQDDNSKNTEIVINNTNSNRSNGENVSERQEDDEIDEADYSTEERNAIDYTQSISSTSKDHTWMKKGIVDEGLDVVIKTNVKRVKRVSRAGSSRKVKIVQERHNNRFDDSNSSKKDQNHRKYKVTDN</sequence>
<dbReference type="Proteomes" id="UP000024404">
    <property type="component" value="Unassembled WGS sequence"/>
</dbReference>
<evidence type="ECO:0000313" key="3">
    <source>
        <dbReference type="EnsemblMetazoa" id="OVOC5270.1"/>
    </source>
</evidence>
<keyword evidence="2" id="KW-0732">Signal</keyword>
<dbReference type="OMA" id="EKWINEM"/>
<feature type="compositionally biased region" description="Acidic residues" evidence="1">
    <location>
        <begin position="112"/>
        <end position="123"/>
    </location>
</feature>
<evidence type="ECO:0000256" key="1">
    <source>
        <dbReference type="SAM" id="MobiDB-lite"/>
    </source>
</evidence>
<protein>
    <submittedName>
        <fullName evidence="3">Uncharacterized protein</fullName>
    </submittedName>
</protein>
<proteinExistence type="predicted"/>
<feature type="region of interest" description="Disordered" evidence="1">
    <location>
        <begin position="96"/>
        <end position="126"/>
    </location>
</feature>
<feature type="compositionally biased region" description="Low complexity" evidence="1">
    <location>
        <begin position="96"/>
        <end position="107"/>
    </location>
</feature>
<feature type="chain" id="PRO_5035839143" evidence="2">
    <location>
        <begin position="18"/>
        <end position="209"/>
    </location>
</feature>